<sequence length="93" mass="10600">MLRREERVPLLKQIKKSGEFTIQDNMIMDITEDNIKDANNASTSATVPTPTDNINKHKTEEEADNINKYKTEEEADADDPTDTKHPKIDEDVV</sequence>
<comment type="caution">
    <text evidence="2">The sequence shown here is derived from an EMBL/GenBank/DDBJ whole genome shotgun (WGS) entry which is preliminary data.</text>
</comment>
<proteinExistence type="predicted"/>
<reference evidence="2 3" key="1">
    <citation type="submission" date="2024-09" db="EMBL/GenBank/DDBJ databases">
        <title>Chromosome-scale assembly of Riccia sorocarpa.</title>
        <authorList>
            <person name="Paukszto L."/>
        </authorList>
    </citation>
    <scope>NUCLEOTIDE SEQUENCE [LARGE SCALE GENOMIC DNA]</scope>
    <source>
        <strain evidence="2">LP-2024</strain>
        <tissue evidence="2">Aerial parts of the thallus</tissue>
    </source>
</reference>
<accession>A0ABD3H2G3</accession>
<evidence type="ECO:0000256" key="1">
    <source>
        <dbReference type="SAM" id="MobiDB-lite"/>
    </source>
</evidence>
<feature type="compositionally biased region" description="Polar residues" evidence="1">
    <location>
        <begin position="38"/>
        <end position="53"/>
    </location>
</feature>
<gene>
    <name evidence="2" type="ORF">R1sor_003735</name>
</gene>
<dbReference type="EMBL" id="JBJQOH010000006">
    <property type="protein sequence ID" value="KAL3685713.1"/>
    <property type="molecule type" value="Genomic_DNA"/>
</dbReference>
<evidence type="ECO:0000313" key="3">
    <source>
        <dbReference type="Proteomes" id="UP001633002"/>
    </source>
</evidence>
<keyword evidence="3" id="KW-1185">Reference proteome</keyword>
<feature type="compositionally biased region" description="Basic and acidic residues" evidence="1">
    <location>
        <begin position="81"/>
        <end position="93"/>
    </location>
</feature>
<feature type="compositionally biased region" description="Basic and acidic residues" evidence="1">
    <location>
        <begin position="54"/>
        <end position="72"/>
    </location>
</feature>
<organism evidence="2 3">
    <name type="scientific">Riccia sorocarpa</name>
    <dbReference type="NCBI Taxonomy" id="122646"/>
    <lineage>
        <taxon>Eukaryota</taxon>
        <taxon>Viridiplantae</taxon>
        <taxon>Streptophyta</taxon>
        <taxon>Embryophyta</taxon>
        <taxon>Marchantiophyta</taxon>
        <taxon>Marchantiopsida</taxon>
        <taxon>Marchantiidae</taxon>
        <taxon>Marchantiales</taxon>
        <taxon>Ricciaceae</taxon>
        <taxon>Riccia</taxon>
    </lineage>
</organism>
<name>A0ABD3H2G3_9MARC</name>
<evidence type="ECO:0000313" key="2">
    <source>
        <dbReference type="EMBL" id="KAL3685713.1"/>
    </source>
</evidence>
<dbReference type="AlphaFoldDB" id="A0ABD3H2G3"/>
<feature type="region of interest" description="Disordered" evidence="1">
    <location>
        <begin position="38"/>
        <end position="93"/>
    </location>
</feature>
<protein>
    <submittedName>
        <fullName evidence="2">Uncharacterized protein</fullName>
    </submittedName>
</protein>
<dbReference type="Proteomes" id="UP001633002">
    <property type="component" value="Unassembled WGS sequence"/>
</dbReference>